<evidence type="ECO:0000313" key="2">
    <source>
        <dbReference type="Proteomes" id="UP000009183"/>
    </source>
</evidence>
<name>D7UBK1_VITVI</name>
<dbReference type="PaxDb" id="29760-VIT_11s0103g00390.t01"/>
<dbReference type="STRING" id="29760.D7UBK1"/>
<evidence type="ECO:0000313" key="1">
    <source>
        <dbReference type="EMBL" id="CBI40116.3"/>
    </source>
</evidence>
<proteinExistence type="predicted"/>
<dbReference type="Proteomes" id="UP000009183">
    <property type="component" value="Chromosome 11"/>
</dbReference>
<protein>
    <submittedName>
        <fullName evidence="1">Uncharacterized protein</fullName>
    </submittedName>
</protein>
<sequence length="61" mass="7358">MVGTYFKYHTCVTRHASLMYPFDIFVSENQQIQLRISHKILGCIFHLQLLNIFHKHKFHIL</sequence>
<reference evidence="2" key="1">
    <citation type="journal article" date="2007" name="Nature">
        <title>The grapevine genome sequence suggests ancestral hexaploidization in major angiosperm phyla.</title>
        <authorList>
            <consortium name="The French-Italian Public Consortium for Grapevine Genome Characterization."/>
            <person name="Jaillon O."/>
            <person name="Aury J.-M."/>
            <person name="Noel B."/>
            <person name="Policriti A."/>
            <person name="Clepet C."/>
            <person name="Casagrande A."/>
            <person name="Choisne N."/>
            <person name="Aubourg S."/>
            <person name="Vitulo N."/>
            <person name="Jubin C."/>
            <person name="Vezzi A."/>
            <person name="Legeai F."/>
            <person name="Hugueney P."/>
            <person name="Dasilva C."/>
            <person name="Horner D."/>
            <person name="Mica E."/>
            <person name="Jublot D."/>
            <person name="Poulain J."/>
            <person name="Bruyere C."/>
            <person name="Billault A."/>
            <person name="Segurens B."/>
            <person name="Gouyvenoux M."/>
            <person name="Ugarte E."/>
            <person name="Cattonaro F."/>
            <person name="Anthouard V."/>
            <person name="Vico V."/>
            <person name="Del Fabbro C."/>
            <person name="Alaux M."/>
            <person name="Di Gaspero G."/>
            <person name="Dumas V."/>
            <person name="Felice N."/>
            <person name="Paillard S."/>
            <person name="Juman I."/>
            <person name="Moroldo M."/>
            <person name="Scalabrin S."/>
            <person name="Canaguier A."/>
            <person name="Le Clainche I."/>
            <person name="Malacrida G."/>
            <person name="Durand E."/>
            <person name="Pesole G."/>
            <person name="Laucou V."/>
            <person name="Chatelet P."/>
            <person name="Merdinoglu D."/>
            <person name="Delledonne M."/>
            <person name="Pezzotti M."/>
            <person name="Lecharny A."/>
            <person name="Scarpelli C."/>
            <person name="Artiguenave F."/>
            <person name="Pe M.E."/>
            <person name="Valle G."/>
            <person name="Morgante M."/>
            <person name="Caboche M."/>
            <person name="Adam-Blondon A.-F."/>
            <person name="Weissenbach J."/>
            <person name="Quetier F."/>
            <person name="Wincker P."/>
        </authorList>
    </citation>
    <scope>NUCLEOTIDE SEQUENCE [LARGE SCALE GENOMIC DNA]</scope>
    <source>
        <strain evidence="2">cv. Pinot noir / PN40024</strain>
    </source>
</reference>
<dbReference type="InParanoid" id="D7UBK1"/>
<dbReference type="AlphaFoldDB" id="D7UBK1"/>
<dbReference type="HOGENOM" id="CLU_2927292_0_0_1"/>
<accession>D7UBK1</accession>
<organism evidence="1 2">
    <name type="scientific">Vitis vinifera</name>
    <name type="common">Grape</name>
    <dbReference type="NCBI Taxonomy" id="29760"/>
    <lineage>
        <taxon>Eukaryota</taxon>
        <taxon>Viridiplantae</taxon>
        <taxon>Streptophyta</taxon>
        <taxon>Embryophyta</taxon>
        <taxon>Tracheophyta</taxon>
        <taxon>Spermatophyta</taxon>
        <taxon>Magnoliopsida</taxon>
        <taxon>eudicotyledons</taxon>
        <taxon>Gunneridae</taxon>
        <taxon>Pentapetalae</taxon>
        <taxon>rosids</taxon>
        <taxon>Vitales</taxon>
        <taxon>Vitaceae</taxon>
        <taxon>Viteae</taxon>
        <taxon>Vitis</taxon>
    </lineage>
</organism>
<dbReference type="EMBL" id="FN596751">
    <property type="protein sequence ID" value="CBI40116.3"/>
    <property type="molecule type" value="Genomic_DNA"/>
</dbReference>
<keyword evidence="2" id="KW-1185">Reference proteome</keyword>
<gene>
    <name evidence="1" type="ordered locus">VIT_11s0103g00390</name>
</gene>